<reference evidence="1 2" key="1">
    <citation type="submission" date="2015-10" db="EMBL/GenBank/DDBJ databases">
        <title>Erysipelothrix larvae sp. LV19 isolated from the larval gut of the rhinoceros beetle, Trypoxylus dichotomus.</title>
        <authorList>
            <person name="Lim S."/>
            <person name="Kim B.-C."/>
        </authorList>
    </citation>
    <scope>NUCLEOTIDE SEQUENCE [LARGE SCALE GENOMIC DNA]</scope>
    <source>
        <strain evidence="1 2">LV19</strain>
    </source>
</reference>
<dbReference type="InterPro" id="IPR036102">
    <property type="entry name" value="OsmC/Ohrsf"/>
</dbReference>
<dbReference type="OrthoDB" id="13625at2"/>
<dbReference type="RefSeq" id="WP_067631448.1">
    <property type="nucleotide sequence ID" value="NZ_CP013213.1"/>
</dbReference>
<dbReference type="STRING" id="1514105.AOC36_03300"/>
<keyword evidence="2" id="KW-1185">Reference proteome</keyword>
<accession>A0A0X8GZ19</accession>
<organism evidence="1 2">
    <name type="scientific">Erysipelothrix larvae</name>
    <dbReference type="NCBI Taxonomy" id="1514105"/>
    <lineage>
        <taxon>Bacteria</taxon>
        <taxon>Bacillati</taxon>
        <taxon>Bacillota</taxon>
        <taxon>Erysipelotrichia</taxon>
        <taxon>Erysipelotrichales</taxon>
        <taxon>Erysipelotrichaceae</taxon>
        <taxon>Erysipelothrix</taxon>
    </lineage>
</organism>
<name>A0A0X8GZ19_9FIRM</name>
<dbReference type="SUPFAM" id="SSF82784">
    <property type="entry name" value="OsmC-like"/>
    <property type="match status" value="1"/>
</dbReference>
<dbReference type="InterPro" id="IPR003718">
    <property type="entry name" value="OsmC/Ohr_fam"/>
</dbReference>
<evidence type="ECO:0000313" key="1">
    <source>
        <dbReference type="EMBL" id="AMC93042.1"/>
    </source>
</evidence>
<evidence type="ECO:0008006" key="3">
    <source>
        <dbReference type="Google" id="ProtNLM"/>
    </source>
</evidence>
<dbReference type="PANTHER" id="PTHR34352">
    <property type="entry name" value="PROTEIN YHFA"/>
    <property type="match status" value="1"/>
</dbReference>
<gene>
    <name evidence="1" type="ORF">AOC36_03300</name>
</gene>
<evidence type="ECO:0000313" key="2">
    <source>
        <dbReference type="Proteomes" id="UP000063781"/>
    </source>
</evidence>
<protein>
    <recommendedName>
        <fullName evidence="3">Osmotically inducible protein OsmC</fullName>
    </recommendedName>
</protein>
<sequence length="126" mass="13844">MGKYKIVMDETETGLNHSIADTIIKGGDTTPLDLLLYAVAGCNGLVIKNLLEANRIDYKLNRIECSGETDPDTNKTSKIDVAIYLSVSEENKAKVEKLSHQIPRFCTVVRSLDPAIDITEGVVFES</sequence>
<dbReference type="Gene3D" id="3.30.300.20">
    <property type="match status" value="1"/>
</dbReference>
<dbReference type="EMBL" id="CP013213">
    <property type="protein sequence ID" value="AMC93042.1"/>
    <property type="molecule type" value="Genomic_DNA"/>
</dbReference>
<dbReference type="AlphaFoldDB" id="A0A0X8GZ19"/>
<proteinExistence type="predicted"/>
<dbReference type="Proteomes" id="UP000063781">
    <property type="component" value="Chromosome"/>
</dbReference>
<dbReference type="InterPro" id="IPR015946">
    <property type="entry name" value="KH_dom-like_a/b"/>
</dbReference>
<dbReference type="Pfam" id="PF02566">
    <property type="entry name" value="OsmC"/>
    <property type="match status" value="1"/>
</dbReference>
<dbReference type="KEGG" id="erl:AOC36_03300"/>
<dbReference type="PANTHER" id="PTHR34352:SF1">
    <property type="entry name" value="PROTEIN YHFA"/>
    <property type="match status" value="1"/>
</dbReference>